<evidence type="ECO:0000256" key="3">
    <source>
        <dbReference type="ARBA" id="ARBA00022516"/>
    </source>
</evidence>
<dbReference type="NCBIfam" id="TIGR01240">
    <property type="entry name" value="mevDPdecarb"/>
    <property type="match status" value="1"/>
</dbReference>
<accession>A0ABX4SFR2</accession>
<evidence type="ECO:0000256" key="1">
    <source>
        <dbReference type="ARBA" id="ARBA00008831"/>
    </source>
</evidence>
<dbReference type="InterPro" id="IPR029765">
    <property type="entry name" value="Mev_diP_decarb"/>
</dbReference>
<name>A0ABX4SFR2_9BIFI</name>
<keyword evidence="3" id="KW-0444">Lipid biosynthesis</keyword>
<keyword evidence="7" id="KW-0456">Lyase</keyword>
<dbReference type="EC" id="4.1.1.33" evidence="2"/>
<dbReference type="RefSeq" id="WP_101889772.1">
    <property type="nucleotide sequence ID" value="NZ_PKJE01000005.1"/>
</dbReference>
<dbReference type="SUPFAM" id="SSF55060">
    <property type="entry name" value="GHMP Kinase, C-terminal domain"/>
    <property type="match status" value="1"/>
</dbReference>
<feature type="compositionally biased region" description="Low complexity" evidence="8">
    <location>
        <begin position="345"/>
        <end position="362"/>
    </location>
</feature>
<dbReference type="Proteomes" id="UP000234904">
    <property type="component" value="Unassembled WGS sequence"/>
</dbReference>
<dbReference type="InterPro" id="IPR041431">
    <property type="entry name" value="Mvd1_C"/>
</dbReference>
<dbReference type="InterPro" id="IPR036554">
    <property type="entry name" value="GHMP_kinase_C_sf"/>
</dbReference>
<dbReference type="PANTHER" id="PTHR10977:SF3">
    <property type="entry name" value="DIPHOSPHOMEVALONATE DECARBOXYLASE"/>
    <property type="match status" value="1"/>
</dbReference>
<comment type="similarity">
    <text evidence="1">Belongs to the diphosphomevalonate decarboxylase family.</text>
</comment>
<dbReference type="InterPro" id="IPR053859">
    <property type="entry name" value="MVD-like_N"/>
</dbReference>
<evidence type="ECO:0000313" key="12">
    <source>
        <dbReference type="Proteomes" id="UP000234904"/>
    </source>
</evidence>
<feature type="domain" description="Mvd1 C-terminal" evidence="9">
    <location>
        <begin position="199"/>
        <end position="361"/>
    </location>
</feature>
<dbReference type="PANTHER" id="PTHR10977">
    <property type="entry name" value="DIPHOSPHOMEVALONATE DECARBOXYLASE"/>
    <property type="match status" value="1"/>
</dbReference>
<feature type="region of interest" description="Disordered" evidence="8">
    <location>
        <begin position="340"/>
        <end position="370"/>
    </location>
</feature>
<sequence>MENVEIEPKIAFDESMQTHCAIAEANANIALIKYWGKRDEQLILPYSSSLSLTLGGFSTKTSVHFDDFLKEDSVCLNNTELSGDLLQSEERARIVRMLDMVRKMAGIESHARVVSKNTFPTAAGLASSASGFAALAAASAYASGLRLNARELSILSRKGSGSACRSIYGGLVLWNAGVSSETSYAEPIESPKDLNLAMVAVVLNTSKKKISSRNAMRQTVETSPLYKSWIESCKDDIATALQAIKNCDLEALGEVSERNALGMHAAMRAANPSVDYLSEESHAVLRVVLQMRGEGWPVWATMDAGSNVKVLTNAEHALRVKNELSLRVLSEIKSLRESQKSADLAESVESTESVESAESSQSNPQFVIARPGDAVSVTAYGENHD</sequence>
<evidence type="ECO:0000256" key="8">
    <source>
        <dbReference type="SAM" id="MobiDB-lite"/>
    </source>
</evidence>
<evidence type="ECO:0000256" key="5">
    <source>
        <dbReference type="ARBA" id="ARBA00022840"/>
    </source>
</evidence>
<dbReference type="InterPro" id="IPR014721">
    <property type="entry name" value="Ribsml_uS5_D2-typ_fold_subgr"/>
</dbReference>
<evidence type="ECO:0000256" key="4">
    <source>
        <dbReference type="ARBA" id="ARBA00022741"/>
    </source>
</evidence>
<dbReference type="SUPFAM" id="SSF54211">
    <property type="entry name" value="Ribosomal protein S5 domain 2-like"/>
    <property type="match status" value="1"/>
</dbReference>
<dbReference type="Pfam" id="PF22700">
    <property type="entry name" value="MVD-like_N"/>
    <property type="match status" value="1"/>
</dbReference>
<evidence type="ECO:0000313" key="11">
    <source>
        <dbReference type="EMBL" id="PKZ52845.1"/>
    </source>
</evidence>
<evidence type="ECO:0000256" key="2">
    <source>
        <dbReference type="ARBA" id="ARBA00012296"/>
    </source>
</evidence>
<comment type="caution">
    <text evidence="11">The sequence shown here is derived from an EMBL/GenBank/DDBJ whole genome shotgun (WGS) entry which is preliminary data.</text>
</comment>
<dbReference type="Gene3D" id="3.30.70.890">
    <property type="entry name" value="GHMP kinase, C-terminal domain"/>
    <property type="match status" value="1"/>
</dbReference>
<evidence type="ECO:0000259" key="9">
    <source>
        <dbReference type="Pfam" id="PF18376"/>
    </source>
</evidence>
<reference evidence="11 12" key="1">
    <citation type="submission" date="2017-12" db="EMBL/GenBank/DDBJ databases">
        <title>Phylogenetic diversity of female urinary microbiome.</title>
        <authorList>
            <person name="Thomas-White K."/>
            <person name="Wolfe A.J."/>
        </authorList>
    </citation>
    <scope>NUCLEOTIDE SEQUENCE [LARGE SCALE GENOMIC DNA]</scope>
    <source>
        <strain evidence="11 12">UMB0833</strain>
    </source>
</reference>
<dbReference type="InterPro" id="IPR005935">
    <property type="entry name" value="Mev_decarb"/>
</dbReference>
<gene>
    <name evidence="11" type="primary">mvaD</name>
    <name evidence="11" type="ORF">CYJ70_06200</name>
</gene>
<dbReference type="PIRSF" id="PIRSF015950">
    <property type="entry name" value="Mev_P_decrbx"/>
    <property type="match status" value="1"/>
</dbReference>
<proteinExistence type="inferred from homology"/>
<dbReference type="InterPro" id="IPR020568">
    <property type="entry name" value="Ribosomal_Su5_D2-typ_SF"/>
</dbReference>
<feature type="domain" description="Diphosphomevalonate decarboxylase-like N-terminal" evidence="10">
    <location>
        <begin position="25"/>
        <end position="185"/>
    </location>
</feature>
<dbReference type="EMBL" id="PKJE01000005">
    <property type="protein sequence ID" value="PKZ52845.1"/>
    <property type="molecule type" value="Genomic_DNA"/>
</dbReference>
<evidence type="ECO:0000259" key="10">
    <source>
        <dbReference type="Pfam" id="PF22700"/>
    </source>
</evidence>
<protein>
    <recommendedName>
        <fullName evidence="2">diphosphomevalonate decarboxylase</fullName>
        <ecNumber evidence="2">4.1.1.33</ecNumber>
    </recommendedName>
</protein>
<evidence type="ECO:0000256" key="7">
    <source>
        <dbReference type="ARBA" id="ARBA00023239"/>
    </source>
</evidence>
<organism evidence="11 12">
    <name type="scientific">Gardnerella pickettii</name>
    <dbReference type="NCBI Taxonomy" id="2914924"/>
    <lineage>
        <taxon>Bacteria</taxon>
        <taxon>Bacillati</taxon>
        <taxon>Actinomycetota</taxon>
        <taxon>Actinomycetes</taxon>
        <taxon>Bifidobacteriales</taxon>
        <taxon>Bifidobacteriaceae</taxon>
        <taxon>Gardnerella</taxon>
    </lineage>
</organism>
<evidence type="ECO:0000256" key="6">
    <source>
        <dbReference type="ARBA" id="ARBA00023098"/>
    </source>
</evidence>
<keyword evidence="4" id="KW-0547">Nucleotide-binding</keyword>
<dbReference type="Gene3D" id="3.30.230.10">
    <property type="match status" value="1"/>
</dbReference>
<keyword evidence="6" id="KW-0443">Lipid metabolism</keyword>
<keyword evidence="12" id="KW-1185">Reference proteome</keyword>
<keyword evidence="5" id="KW-0067">ATP-binding</keyword>
<dbReference type="Pfam" id="PF18376">
    <property type="entry name" value="MDD_C"/>
    <property type="match status" value="1"/>
</dbReference>